<dbReference type="Proteomes" id="UP000233556">
    <property type="component" value="Unassembled WGS sequence"/>
</dbReference>
<dbReference type="EMBL" id="KZ505755">
    <property type="protein sequence ID" value="PKU45533.1"/>
    <property type="molecule type" value="Genomic_DNA"/>
</dbReference>
<name>A0A2I0UHK9_LIMLA</name>
<evidence type="ECO:0000313" key="1">
    <source>
        <dbReference type="EMBL" id="PKU45533.1"/>
    </source>
</evidence>
<protein>
    <recommendedName>
        <fullName evidence="3">Rna-directed dna polymerase from mobile element jockey-like</fullName>
    </recommendedName>
</protein>
<evidence type="ECO:0008006" key="3">
    <source>
        <dbReference type="Google" id="ProtNLM"/>
    </source>
</evidence>
<organism evidence="1 2">
    <name type="scientific">Limosa lapponica baueri</name>
    <dbReference type="NCBI Taxonomy" id="1758121"/>
    <lineage>
        <taxon>Eukaryota</taxon>
        <taxon>Metazoa</taxon>
        <taxon>Chordata</taxon>
        <taxon>Craniata</taxon>
        <taxon>Vertebrata</taxon>
        <taxon>Euteleostomi</taxon>
        <taxon>Archelosauria</taxon>
        <taxon>Archosauria</taxon>
        <taxon>Dinosauria</taxon>
        <taxon>Saurischia</taxon>
        <taxon>Theropoda</taxon>
        <taxon>Coelurosauria</taxon>
        <taxon>Aves</taxon>
        <taxon>Neognathae</taxon>
        <taxon>Neoaves</taxon>
        <taxon>Charadriiformes</taxon>
        <taxon>Scolopacidae</taxon>
        <taxon>Limosa</taxon>
    </lineage>
</organism>
<reference evidence="2" key="1">
    <citation type="submission" date="2017-11" db="EMBL/GenBank/DDBJ databases">
        <authorList>
            <person name="Lima N.C."/>
            <person name="Parody-Merino A.M."/>
            <person name="Battley P.F."/>
            <person name="Fidler A.E."/>
            <person name="Prosdocimi F."/>
        </authorList>
    </citation>
    <scope>NUCLEOTIDE SEQUENCE [LARGE SCALE GENOMIC DNA]</scope>
</reference>
<sequence length="140" mass="16210">MNSRIECTLSKFVKTKLCGVVNKLEGRDAMLRDLYRFKRWACLNLVKFNKAKCKVLHMAWGNPKYKYRLGGERLERSLEKDLRVLVHEKLDMSQQCALAAQKANCILGCIKRSMASSLREVILSLYSSLVRPHLDYCIQL</sequence>
<proteinExistence type="predicted"/>
<dbReference type="OrthoDB" id="416454at2759"/>
<dbReference type="AlphaFoldDB" id="A0A2I0UHK9"/>
<gene>
    <name evidence="1" type="ORF">llap_4179</name>
</gene>
<dbReference type="PANTHER" id="PTHR33332">
    <property type="entry name" value="REVERSE TRANSCRIPTASE DOMAIN-CONTAINING PROTEIN"/>
    <property type="match status" value="1"/>
</dbReference>
<evidence type="ECO:0000313" key="2">
    <source>
        <dbReference type="Proteomes" id="UP000233556"/>
    </source>
</evidence>
<reference evidence="2" key="2">
    <citation type="submission" date="2017-12" db="EMBL/GenBank/DDBJ databases">
        <title>Genome sequence of the Bar-tailed Godwit (Limosa lapponica baueri).</title>
        <authorList>
            <person name="Lima N.C.B."/>
            <person name="Parody-Merino A.M."/>
            <person name="Battley P.F."/>
            <person name="Fidler A.E."/>
            <person name="Prosdocimi F."/>
        </authorList>
    </citation>
    <scope>NUCLEOTIDE SEQUENCE [LARGE SCALE GENOMIC DNA]</scope>
</reference>
<accession>A0A2I0UHK9</accession>
<keyword evidence="2" id="KW-1185">Reference proteome</keyword>